<dbReference type="AlphaFoldDB" id="A0A1Y2CQM9"/>
<evidence type="ECO:0000313" key="4">
    <source>
        <dbReference type="Proteomes" id="UP000193920"/>
    </source>
</evidence>
<proteinExistence type="predicted"/>
<evidence type="ECO:0000256" key="2">
    <source>
        <dbReference type="SAM" id="Phobius"/>
    </source>
</evidence>
<dbReference type="EMBL" id="MCOG01000100">
    <property type="protein sequence ID" value="ORY49273.1"/>
    <property type="molecule type" value="Genomic_DNA"/>
</dbReference>
<accession>A0A1Y2CQM9</accession>
<reference evidence="3 4" key="1">
    <citation type="submission" date="2016-08" db="EMBL/GenBank/DDBJ databases">
        <title>A Parts List for Fungal Cellulosomes Revealed by Comparative Genomics.</title>
        <authorList>
            <consortium name="DOE Joint Genome Institute"/>
            <person name="Haitjema C.H."/>
            <person name="Gilmore S.P."/>
            <person name="Henske J.K."/>
            <person name="Solomon K.V."/>
            <person name="De Groot R."/>
            <person name="Kuo A."/>
            <person name="Mondo S.J."/>
            <person name="Salamov A.A."/>
            <person name="Labutti K."/>
            <person name="Zhao Z."/>
            <person name="Chiniquy J."/>
            <person name="Barry K."/>
            <person name="Brewer H.M."/>
            <person name="Purvine S.O."/>
            <person name="Wright A.T."/>
            <person name="Boxma B."/>
            <person name="Van Alen T."/>
            <person name="Hackstein J.H."/>
            <person name="Baker S.E."/>
            <person name="Grigoriev I.V."/>
            <person name="O'Malley M.A."/>
        </authorList>
    </citation>
    <scope>NUCLEOTIDE SEQUENCE [LARGE SCALE GENOMIC DNA]</scope>
    <source>
        <strain evidence="3 4">G1</strain>
    </source>
</reference>
<comment type="caution">
    <text evidence="3">The sequence shown here is derived from an EMBL/GenBank/DDBJ whole genome shotgun (WGS) entry which is preliminary data.</text>
</comment>
<feature type="region of interest" description="Disordered" evidence="1">
    <location>
        <begin position="100"/>
        <end position="119"/>
    </location>
</feature>
<sequence>MAIKHIFPHAVIAVVFVPGLKIFVVIMIPNRTFLNFFRFFIIAYIISDVVQFIILIFTAYISIIFYVIVLLIRICINLVFCAYSEQLIDELDNASNNRELEENNKRELEESNKNELEGN</sequence>
<evidence type="ECO:0000313" key="3">
    <source>
        <dbReference type="EMBL" id="ORY49273.1"/>
    </source>
</evidence>
<evidence type="ECO:0000256" key="1">
    <source>
        <dbReference type="SAM" id="MobiDB-lite"/>
    </source>
</evidence>
<feature type="transmembrane region" description="Helical" evidence="2">
    <location>
        <begin position="6"/>
        <end position="29"/>
    </location>
</feature>
<organism evidence="3 4">
    <name type="scientific">Neocallimastix californiae</name>
    <dbReference type="NCBI Taxonomy" id="1754190"/>
    <lineage>
        <taxon>Eukaryota</taxon>
        <taxon>Fungi</taxon>
        <taxon>Fungi incertae sedis</taxon>
        <taxon>Chytridiomycota</taxon>
        <taxon>Chytridiomycota incertae sedis</taxon>
        <taxon>Neocallimastigomycetes</taxon>
        <taxon>Neocallimastigales</taxon>
        <taxon>Neocallimastigaceae</taxon>
        <taxon>Neocallimastix</taxon>
    </lineage>
</organism>
<protein>
    <submittedName>
        <fullName evidence="3">Uncharacterized protein</fullName>
    </submittedName>
</protein>
<dbReference type="Proteomes" id="UP000193920">
    <property type="component" value="Unassembled WGS sequence"/>
</dbReference>
<keyword evidence="4" id="KW-1185">Reference proteome</keyword>
<keyword evidence="2" id="KW-0812">Transmembrane</keyword>
<keyword evidence="2" id="KW-1133">Transmembrane helix</keyword>
<keyword evidence="2" id="KW-0472">Membrane</keyword>
<name>A0A1Y2CQM9_9FUNG</name>
<gene>
    <name evidence="3" type="ORF">LY90DRAFT_508756</name>
</gene>